<keyword evidence="5" id="KW-1185">Reference proteome</keyword>
<keyword evidence="1 2" id="KW-0690">Ribosome biogenesis</keyword>
<dbReference type="GO" id="GO:0043024">
    <property type="term" value="F:ribosomal small subunit binding"/>
    <property type="evidence" value="ECO:0007669"/>
    <property type="project" value="TreeGrafter"/>
</dbReference>
<dbReference type="GO" id="GO:0030490">
    <property type="term" value="P:maturation of SSU-rRNA"/>
    <property type="evidence" value="ECO:0007669"/>
    <property type="project" value="UniProtKB-UniRule"/>
</dbReference>
<dbReference type="EMBL" id="FOXH01000016">
    <property type="protein sequence ID" value="SFQ37448.1"/>
    <property type="molecule type" value="Genomic_DNA"/>
</dbReference>
<feature type="compositionally biased region" description="Basic and acidic residues" evidence="3">
    <location>
        <begin position="37"/>
        <end position="54"/>
    </location>
</feature>
<dbReference type="STRING" id="1079859.SAMN04515674_11670"/>
<evidence type="ECO:0000256" key="1">
    <source>
        <dbReference type="ARBA" id="ARBA00022517"/>
    </source>
</evidence>
<comment type="subcellular location">
    <subcellularLocation>
        <location evidence="2">Cytoplasm</location>
    </subcellularLocation>
</comment>
<dbReference type="AlphaFoldDB" id="A0A1I5XZS6"/>
<dbReference type="PANTHER" id="PTHR33515">
    <property type="entry name" value="RIBOSOME-BINDING FACTOR A, CHLOROPLASTIC-RELATED"/>
    <property type="match status" value="1"/>
</dbReference>
<name>A0A1I5XZS6_9BACT</name>
<gene>
    <name evidence="2" type="primary">rbfA</name>
    <name evidence="4" type="ORF">SAMN04515674_11670</name>
</gene>
<dbReference type="HAMAP" id="MF_00003">
    <property type="entry name" value="RbfA"/>
    <property type="match status" value="1"/>
</dbReference>
<comment type="subunit">
    <text evidence="2">Monomer. Binds 30S ribosomal subunits, but not 50S ribosomal subunits or 70S ribosomes.</text>
</comment>
<dbReference type="InterPro" id="IPR000238">
    <property type="entry name" value="RbfA"/>
</dbReference>
<dbReference type="InterPro" id="IPR023799">
    <property type="entry name" value="RbfA_dom_sf"/>
</dbReference>
<dbReference type="Gene3D" id="3.30.300.20">
    <property type="match status" value="1"/>
</dbReference>
<evidence type="ECO:0000313" key="4">
    <source>
        <dbReference type="EMBL" id="SFQ37448.1"/>
    </source>
</evidence>
<comment type="similarity">
    <text evidence="2">Belongs to the RbfA family.</text>
</comment>
<sequence length="177" mass="20667">MIPRIIPKFEGYFNHYCSYLSGLNYFKADRYENLTKQRPYKEGLSPDKHMESKRQQKFSRQIQKDLSEIFQKEMRSSFGNAFITITEVKVSPDLAIARLYLSFMLTNDKAGLLHDIKEKSKQIRSILANKIRHQVRIIPELEFFLDETAEYAAKMDALISGLDIPPLKEGEKIELDD</sequence>
<dbReference type="Proteomes" id="UP000199306">
    <property type="component" value="Unassembled WGS sequence"/>
</dbReference>
<dbReference type="SUPFAM" id="SSF89919">
    <property type="entry name" value="Ribosome-binding factor A, RbfA"/>
    <property type="match status" value="1"/>
</dbReference>
<comment type="function">
    <text evidence="2">One of several proteins that assist in the late maturation steps of the functional core of the 30S ribosomal subunit. Associates with free 30S ribosomal subunits (but not with 30S subunits that are part of 70S ribosomes or polysomes). Required for efficient processing of 16S rRNA. May interact with the 5'-terminal helix region of 16S rRNA.</text>
</comment>
<dbReference type="PANTHER" id="PTHR33515:SF1">
    <property type="entry name" value="RIBOSOME-BINDING FACTOR A, CHLOROPLASTIC-RELATED"/>
    <property type="match status" value="1"/>
</dbReference>
<evidence type="ECO:0000313" key="5">
    <source>
        <dbReference type="Proteomes" id="UP000199306"/>
    </source>
</evidence>
<accession>A0A1I5XZS6</accession>
<feature type="region of interest" description="Disordered" evidence="3">
    <location>
        <begin position="37"/>
        <end position="57"/>
    </location>
</feature>
<evidence type="ECO:0000256" key="3">
    <source>
        <dbReference type="SAM" id="MobiDB-lite"/>
    </source>
</evidence>
<dbReference type="NCBIfam" id="TIGR00082">
    <property type="entry name" value="rbfA"/>
    <property type="match status" value="1"/>
</dbReference>
<dbReference type="InterPro" id="IPR015946">
    <property type="entry name" value="KH_dom-like_a/b"/>
</dbReference>
<keyword evidence="2" id="KW-0963">Cytoplasm</keyword>
<dbReference type="Pfam" id="PF02033">
    <property type="entry name" value="RBFA"/>
    <property type="match status" value="1"/>
</dbReference>
<organism evidence="4 5">
    <name type="scientific">Pseudarcicella hirudinis</name>
    <dbReference type="NCBI Taxonomy" id="1079859"/>
    <lineage>
        <taxon>Bacteria</taxon>
        <taxon>Pseudomonadati</taxon>
        <taxon>Bacteroidota</taxon>
        <taxon>Cytophagia</taxon>
        <taxon>Cytophagales</taxon>
        <taxon>Flectobacillaceae</taxon>
        <taxon>Pseudarcicella</taxon>
    </lineage>
</organism>
<proteinExistence type="inferred from homology"/>
<evidence type="ECO:0000256" key="2">
    <source>
        <dbReference type="HAMAP-Rule" id="MF_00003"/>
    </source>
</evidence>
<dbReference type="GO" id="GO:0005829">
    <property type="term" value="C:cytosol"/>
    <property type="evidence" value="ECO:0007669"/>
    <property type="project" value="TreeGrafter"/>
</dbReference>
<protein>
    <recommendedName>
        <fullName evidence="2">Ribosome-binding factor A</fullName>
    </recommendedName>
</protein>
<reference evidence="4 5" key="1">
    <citation type="submission" date="2016-10" db="EMBL/GenBank/DDBJ databases">
        <authorList>
            <person name="de Groot N.N."/>
        </authorList>
    </citation>
    <scope>NUCLEOTIDE SEQUENCE [LARGE SCALE GENOMIC DNA]</scope>
    <source>
        <strain evidence="5">E92,LMG 26720,CCM 7988</strain>
    </source>
</reference>